<dbReference type="Gene3D" id="3.90.1200.10">
    <property type="match status" value="1"/>
</dbReference>
<dbReference type="InterPro" id="IPR002575">
    <property type="entry name" value="Aminoglycoside_PTrfase"/>
</dbReference>
<evidence type="ECO:0000313" key="2">
    <source>
        <dbReference type="EMBL" id="ENI02642.1"/>
    </source>
</evidence>
<dbReference type="Gene3D" id="3.30.200.20">
    <property type="entry name" value="Phosphorylase Kinase, domain 1"/>
    <property type="match status" value="1"/>
</dbReference>
<organism evidence="2 3">
    <name type="scientific">Cochliobolus heterostrophus (strain C4 / ATCC 48331 / race T)</name>
    <name type="common">Southern corn leaf blight fungus</name>
    <name type="synonym">Bipolaris maydis</name>
    <dbReference type="NCBI Taxonomy" id="665024"/>
    <lineage>
        <taxon>Eukaryota</taxon>
        <taxon>Fungi</taxon>
        <taxon>Dikarya</taxon>
        <taxon>Ascomycota</taxon>
        <taxon>Pezizomycotina</taxon>
        <taxon>Dothideomycetes</taxon>
        <taxon>Pleosporomycetidae</taxon>
        <taxon>Pleosporales</taxon>
        <taxon>Pleosporineae</taxon>
        <taxon>Pleosporaceae</taxon>
        <taxon>Bipolaris</taxon>
    </lineage>
</organism>
<reference evidence="2 3" key="1">
    <citation type="journal article" date="2012" name="PLoS Pathog.">
        <title>Diverse lifestyles and strategies of plant pathogenesis encoded in the genomes of eighteen Dothideomycetes fungi.</title>
        <authorList>
            <person name="Ohm R.A."/>
            <person name="Feau N."/>
            <person name="Henrissat B."/>
            <person name="Schoch C.L."/>
            <person name="Horwitz B.A."/>
            <person name="Barry K.W."/>
            <person name="Condon B.J."/>
            <person name="Copeland A.C."/>
            <person name="Dhillon B."/>
            <person name="Glaser F."/>
            <person name="Hesse C.N."/>
            <person name="Kosti I."/>
            <person name="LaButti K."/>
            <person name="Lindquist E.A."/>
            <person name="Lucas S."/>
            <person name="Salamov A.A."/>
            <person name="Bradshaw R.E."/>
            <person name="Ciuffetti L."/>
            <person name="Hamelin R.C."/>
            <person name="Kema G.H.J."/>
            <person name="Lawrence C."/>
            <person name="Scott J.A."/>
            <person name="Spatafora J.W."/>
            <person name="Turgeon B.G."/>
            <person name="de Wit P.J.G.M."/>
            <person name="Zhong S."/>
            <person name="Goodwin S.B."/>
            <person name="Grigoriev I.V."/>
        </authorList>
    </citation>
    <scope>NUCLEOTIDE SEQUENCE [LARGE SCALE GENOMIC DNA]</scope>
    <source>
        <strain evidence="3">C4 / ATCC 48331 / race T</strain>
    </source>
</reference>
<evidence type="ECO:0000259" key="1">
    <source>
        <dbReference type="Pfam" id="PF01636"/>
    </source>
</evidence>
<dbReference type="SUPFAM" id="SSF56112">
    <property type="entry name" value="Protein kinase-like (PK-like)"/>
    <property type="match status" value="1"/>
</dbReference>
<dbReference type="RefSeq" id="XP_014076551.1">
    <property type="nucleotide sequence ID" value="XM_014221076.1"/>
</dbReference>
<dbReference type="Pfam" id="PF01636">
    <property type="entry name" value="APH"/>
    <property type="match status" value="1"/>
</dbReference>
<reference evidence="3" key="2">
    <citation type="journal article" date="2013" name="PLoS Genet.">
        <title>Comparative genome structure, secondary metabolite, and effector coding capacity across Cochliobolus pathogens.</title>
        <authorList>
            <person name="Condon B.J."/>
            <person name="Leng Y."/>
            <person name="Wu D."/>
            <person name="Bushley K.E."/>
            <person name="Ohm R.A."/>
            <person name="Otillar R."/>
            <person name="Martin J."/>
            <person name="Schackwitz W."/>
            <person name="Grimwood J."/>
            <person name="MohdZainudin N."/>
            <person name="Xue C."/>
            <person name="Wang R."/>
            <person name="Manning V.A."/>
            <person name="Dhillon B."/>
            <person name="Tu Z.J."/>
            <person name="Steffenson B.J."/>
            <person name="Salamov A."/>
            <person name="Sun H."/>
            <person name="Lowry S."/>
            <person name="LaButti K."/>
            <person name="Han J."/>
            <person name="Copeland A."/>
            <person name="Lindquist E."/>
            <person name="Barry K."/>
            <person name="Schmutz J."/>
            <person name="Baker S.E."/>
            <person name="Ciuffetti L.M."/>
            <person name="Grigoriev I.V."/>
            <person name="Zhong S."/>
            <person name="Turgeon B.G."/>
        </authorList>
    </citation>
    <scope>NUCLEOTIDE SEQUENCE [LARGE SCALE GENOMIC DNA]</scope>
    <source>
        <strain evidence="3">C4 / ATCC 48331 / race T</strain>
    </source>
</reference>
<keyword evidence="3" id="KW-1185">Reference proteome</keyword>
<gene>
    <name evidence="2" type="ORF">COCC4DRAFT_144997</name>
</gene>
<dbReference type="OrthoDB" id="25129at2759"/>
<dbReference type="AlphaFoldDB" id="N4XBP7"/>
<accession>N4XBP7</accession>
<protein>
    <recommendedName>
        <fullName evidence="1">Aminoglycoside phosphotransferase domain-containing protein</fullName>
    </recommendedName>
</protein>
<dbReference type="InterPro" id="IPR011009">
    <property type="entry name" value="Kinase-like_dom_sf"/>
</dbReference>
<feature type="domain" description="Aminoglycoside phosphotransferase" evidence="1">
    <location>
        <begin position="27"/>
        <end position="280"/>
    </location>
</feature>
<dbReference type="EMBL" id="KB733463">
    <property type="protein sequence ID" value="ENI02642.1"/>
    <property type="molecule type" value="Genomic_DNA"/>
</dbReference>
<dbReference type="Proteomes" id="UP000012338">
    <property type="component" value="Unassembled WGS sequence"/>
</dbReference>
<sequence>MASPYGLTTEKGLSDFLSATQSGHTNVKLLSGGTANYVYRCTKEDGSTSIFKHAAPYLHSNKNFAFDPTRMDYEANILTQLASKSKPFFNNPPSTTVHAVQLLSYNKENKLLEIEDGGARNLKDAYTDLDLNPSQIGQHLATWLAALHTSSPNTSLTLEDQDSNARNSPIGVAIYRHSYRNLHLALEQFGHDTQLAHRINEDFGSLLATDDECVCHGDFWPGNVLVRMTEAQPASLTVVDWEMVRRGTSATDVGQFAAEAFLLDRFRGGRGLLAAFLRTYVAERKDGEALGKMWVRRMVVHWAVHVAFWPTRVEWADAASTQKLVDIGVGVLENVLQDDWENVLKSPLLEDVRDDFAPILERA</sequence>
<name>N4XBP7_COCH4</name>
<dbReference type="HOGENOM" id="CLU_059226_1_0_1"/>
<proteinExistence type="predicted"/>
<dbReference type="GeneID" id="25838300"/>
<evidence type="ECO:0000313" key="3">
    <source>
        <dbReference type="Proteomes" id="UP000012338"/>
    </source>
</evidence>